<sequence length="150" mass="17453">MVRLHKRSKMFMERDKEGRVFAKGDLVWVHLQKERFPTLRKYKLLPHGDGSFPVLKRINDNAYVLDIPQEYGGSNNFSVSNLSLFDVGMDDPNLRTYSFQEEESDMNQGDQGDQEEPQKEIVDGLQGTLTKGRLKKLEVDLQKNMDLFRE</sequence>
<dbReference type="Proteomes" id="UP000257109">
    <property type="component" value="Unassembled WGS sequence"/>
</dbReference>
<proteinExistence type="predicted"/>
<feature type="non-terminal residue" evidence="3">
    <location>
        <position position="1"/>
    </location>
</feature>
<evidence type="ECO:0000256" key="1">
    <source>
        <dbReference type="SAM" id="MobiDB-lite"/>
    </source>
</evidence>
<dbReference type="Pfam" id="PF24626">
    <property type="entry name" value="SH3_Tf2-1"/>
    <property type="match status" value="1"/>
</dbReference>
<evidence type="ECO:0000313" key="3">
    <source>
        <dbReference type="EMBL" id="RDY03571.1"/>
    </source>
</evidence>
<dbReference type="AlphaFoldDB" id="A0A371HL81"/>
<dbReference type="EMBL" id="QJKJ01002272">
    <property type="protein sequence ID" value="RDY03571.1"/>
    <property type="molecule type" value="Genomic_DNA"/>
</dbReference>
<feature type="region of interest" description="Disordered" evidence="1">
    <location>
        <begin position="98"/>
        <end position="126"/>
    </location>
</feature>
<protein>
    <recommendedName>
        <fullName evidence="2">Tf2-1-like SH3-like domain-containing protein</fullName>
    </recommendedName>
</protein>
<dbReference type="InterPro" id="IPR056924">
    <property type="entry name" value="SH3_Tf2-1"/>
</dbReference>
<accession>A0A371HL81</accession>
<organism evidence="3 4">
    <name type="scientific">Mucuna pruriens</name>
    <name type="common">Velvet bean</name>
    <name type="synonym">Dolichos pruriens</name>
    <dbReference type="NCBI Taxonomy" id="157652"/>
    <lineage>
        <taxon>Eukaryota</taxon>
        <taxon>Viridiplantae</taxon>
        <taxon>Streptophyta</taxon>
        <taxon>Embryophyta</taxon>
        <taxon>Tracheophyta</taxon>
        <taxon>Spermatophyta</taxon>
        <taxon>Magnoliopsida</taxon>
        <taxon>eudicotyledons</taxon>
        <taxon>Gunneridae</taxon>
        <taxon>Pentapetalae</taxon>
        <taxon>rosids</taxon>
        <taxon>fabids</taxon>
        <taxon>Fabales</taxon>
        <taxon>Fabaceae</taxon>
        <taxon>Papilionoideae</taxon>
        <taxon>50 kb inversion clade</taxon>
        <taxon>NPAAA clade</taxon>
        <taxon>indigoferoid/millettioid clade</taxon>
        <taxon>Phaseoleae</taxon>
        <taxon>Mucuna</taxon>
    </lineage>
</organism>
<gene>
    <name evidence="3" type="ORF">CR513_12837</name>
</gene>
<keyword evidence="4" id="KW-1185">Reference proteome</keyword>
<comment type="caution">
    <text evidence="3">The sequence shown here is derived from an EMBL/GenBank/DDBJ whole genome shotgun (WGS) entry which is preliminary data.</text>
</comment>
<dbReference type="OrthoDB" id="1721574at2759"/>
<evidence type="ECO:0000259" key="2">
    <source>
        <dbReference type="Pfam" id="PF24626"/>
    </source>
</evidence>
<evidence type="ECO:0000313" key="4">
    <source>
        <dbReference type="Proteomes" id="UP000257109"/>
    </source>
</evidence>
<reference evidence="3" key="1">
    <citation type="submission" date="2018-05" db="EMBL/GenBank/DDBJ databases">
        <title>Draft genome of Mucuna pruriens seed.</title>
        <authorList>
            <person name="Nnadi N.E."/>
            <person name="Vos R."/>
            <person name="Hasami M.H."/>
            <person name="Devisetty U.K."/>
            <person name="Aguiy J.C."/>
        </authorList>
    </citation>
    <scope>NUCLEOTIDE SEQUENCE [LARGE SCALE GENOMIC DNA]</scope>
    <source>
        <strain evidence="3">JCA_2017</strain>
    </source>
</reference>
<name>A0A371HL81_MUCPR</name>
<feature type="domain" description="Tf2-1-like SH3-like" evidence="2">
    <location>
        <begin position="24"/>
        <end position="83"/>
    </location>
</feature>